<protein>
    <recommendedName>
        <fullName evidence="1">[acyl-carrier-protein] S-malonyltransferase</fullName>
        <ecNumber evidence="1">2.3.1.39</ecNumber>
    </recommendedName>
</protein>
<gene>
    <name evidence="6" type="primary">MPUL0D04380</name>
    <name evidence="6" type="ORF">METSCH_D04380</name>
</gene>
<reference evidence="7" key="1">
    <citation type="submission" date="2019-03" db="EMBL/GenBank/DDBJ databases">
        <title>Snf2 controls pulcherriminic acid biosynthesis and connects pigmentation and antifungal activity of the yeast Metschnikowia pulcherrima.</title>
        <authorList>
            <person name="Gore-Lloyd D."/>
            <person name="Sumann I."/>
            <person name="Brachmann A.O."/>
            <person name="Schneeberger K."/>
            <person name="Ortiz-Merino R.A."/>
            <person name="Moreno-Beltran M."/>
            <person name="Schlaefli M."/>
            <person name="Kirner P."/>
            <person name="Santos Kron A."/>
            <person name="Wolfe K.H."/>
            <person name="Piel J."/>
            <person name="Ahrens C.H."/>
            <person name="Henk D."/>
            <person name="Freimoser F.M."/>
        </authorList>
    </citation>
    <scope>NUCLEOTIDE SEQUENCE [LARGE SCALE GENOMIC DNA]</scope>
    <source>
        <strain evidence="7">APC 1.2</strain>
    </source>
</reference>
<dbReference type="GO" id="GO:0005739">
    <property type="term" value="C:mitochondrion"/>
    <property type="evidence" value="ECO:0007669"/>
    <property type="project" value="TreeGrafter"/>
</dbReference>
<evidence type="ECO:0000256" key="4">
    <source>
        <dbReference type="ARBA" id="ARBA00048462"/>
    </source>
</evidence>
<evidence type="ECO:0000313" key="6">
    <source>
        <dbReference type="EMBL" id="QBM89368.1"/>
    </source>
</evidence>
<name>A0A4P6XT81_9ASCO</name>
<organism evidence="6 7">
    <name type="scientific">Metschnikowia aff. pulcherrima</name>
    <dbReference type="NCBI Taxonomy" id="2163413"/>
    <lineage>
        <taxon>Eukaryota</taxon>
        <taxon>Fungi</taxon>
        <taxon>Dikarya</taxon>
        <taxon>Ascomycota</taxon>
        <taxon>Saccharomycotina</taxon>
        <taxon>Pichiomycetes</taxon>
        <taxon>Metschnikowiaceae</taxon>
        <taxon>Metschnikowia</taxon>
    </lineage>
</organism>
<dbReference type="Pfam" id="PF00698">
    <property type="entry name" value="Acyl_transf_1"/>
    <property type="match status" value="1"/>
</dbReference>
<dbReference type="InterPro" id="IPR014043">
    <property type="entry name" value="Acyl_transferase_dom"/>
</dbReference>
<dbReference type="SMART" id="SM00827">
    <property type="entry name" value="PKS_AT"/>
    <property type="match status" value="1"/>
</dbReference>
<dbReference type="InterPro" id="IPR016035">
    <property type="entry name" value="Acyl_Trfase/lysoPLipase"/>
</dbReference>
<dbReference type="Gene3D" id="3.30.70.250">
    <property type="entry name" value="Malonyl-CoA ACP transacylase, ACP-binding"/>
    <property type="match status" value="1"/>
</dbReference>
<dbReference type="EMBL" id="CP034459">
    <property type="protein sequence ID" value="QBM89368.1"/>
    <property type="molecule type" value="Genomic_DNA"/>
</dbReference>
<dbReference type="EC" id="2.3.1.39" evidence="1"/>
<dbReference type="GO" id="GO:0006633">
    <property type="term" value="P:fatty acid biosynthetic process"/>
    <property type="evidence" value="ECO:0007669"/>
    <property type="project" value="TreeGrafter"/>
</dbReference>
<dbReference type="SUPFAM" id="SSF52151">
    <property type="entry name" value="FabD/lysophospholipase-like"/>
    <property type="match status" value="1"/>
</dbReference>
<evidence type="ECO:0000313" key="7">
    <source>
        <dbReference type="Proteomes" id="UP000292447"/>
    </source>
</evidence>
<dbReference type="AlphaFoldDB" id="A0A4P6XT81"/>
<sequence>MSRVKSLKSIAVACPGQGIITRGCLYNVRQHVPIFQNTLECLDLVFGEKVSDFLLEMPPKTPDPWSMSTANAQPAIVASTYALVQILKSDFGVDLTSDEKVSFYLGHSLGEYTALLLSGVITLPQALSAVRKRGLMMEQLVKDKEYEMRVLVFRPAAYKFVYETAKSRKVLACANNSSQILISGEPAVLDAVIDELNSLKKTVLKQVQLPVKIPFHNHILSQIEPELASLVPLLSQPSKPVISNYTGEISSGNLFENTVKCNSTPVQWKQSMEFLQDAKVDAVINLGPGSALDAINSKFSIENIALKSAEDMQHLAERLKR</sequence>
<dbReference type="InterPro" id="IPR050858">
    <property type="entry name" value="Mal-CoA-ACP_Trans/PKS_FabD"/>
</dbReference>
<keyword evidence="3" id="KW-0012">Acyltransferase</keyword>
<dbReference type="PANTHER" id="PTHR42681">
    <property type="entry name" value="MALONYL-COA-ACYL CARRIER PROTEIN TRANSACYLASE, MITOCHONDRIAL"/>
    <property type="match status" value="1"/>
</dbReference>
<evidence type="ECO:0000256" key="3">
    <source>
        <dbReference type="ARBA" id="ARBA00023315"/>
    </source>
</evidence>
<comment type="catalytic activity">
    <reaction evidence="4">
        <text>holo-[ACP] + malonyl-CoA = malonyl-[ACP] + CoA</text>
        <dbReference type="Rhea" id="RHEA:41792"/>
        <dbReference type="Rhea" id="RHEA-COMP:9623"/>
        <dbReference type="Rhea" id="RHEA-COMP:9685"/>
        <dbReference type="ChEBI" id="CHEBI:57287"/>
        <dbReference type="ChEBI" id="CHEBI:57384"/>
        <dbReference type="ChEBI" id="CHEBI:64479"/>
        <dbReference type="ChEBI" id="CHEBI:78449"/>
        <dbReference type="EC" id="2.3.1.39"/>
    </reaction>
</comment>
<dbReference type="GO" id="GO:0004314">
    <property type="term" value="F:[acyl-carrier-protein] S-malonyltransferase activity"/>
    <property type="evidence" value="ECO:0007669"/>
    <property type="project" value="UniProtKB-EC"/>
</dbReference>
<accession>A0A4P6XT81</accession>
<proteinExistence type="predicted"/>
<evidence type="ECO:0000259" key="5">
    <source>
        <dbReference type="SMART" id="SM00827"/>
    </source>
</evidence>
<evidence type="ECO:0000256" key="1">
    <source>
        <dbReference type="ARBA" id="ARBA00013258"/>
    </source>
</evidence>
<evidence type="ECO:0000256" key="2">
    <source>
        <dbReference type="ARBA" id="ARBA00022679"/>
    </source>
</evidence>
<keyword evidence="2 6" id="KW-0808">Transferase</keyword>
<dbReference type="STRING" id="2163413.A0A4P6XT81"/>
<dbReference type="InterPro" id="IPR001227">
    <property type="entry name" value="Ac_transferase_dom_sf"/>
</dbReference>
<dbReference type="Proteomes" id="UP000292447">
    <property type="component" value="Chromosome IV"/>
</dbReference>
<dbReference type="PANTHER" id="PTHR42681:SF1">
    <property type="entry name" value="MALONYL-COA-ACYL CARRIER PROTEIN TRANSACYLASE, MITOCHONDRIAL"/>
    <property type="match status" value="1"/>
</dbReference>
<keyword evidence="7" id="KW-1185">Reference proteome</keyword>
<dbReference type="Gene3D" id="3.40.366.10">
    <property type="entry name" value="Malonyl-Coenzyme A Acyl Carrier Protein, domain 2"/>
    <property type="match status" value="1"/>
</dbReference>
<feature type="domain" description="Malonyl-CoA:ACP transacylase (MAT)" evidence="5">
    <location>
        <begin position="13"/>
        <end position="299"/>
    </location>
</feature>